<dbReference type="Proteomes" id="UP000029264">
    <property type="component" value="Unassembled WGS sequence"/>
</dbReference>
<dbReference type="STRING" id="1515746.HR45_00355"/>
<dbReference type="Pfam" id="PF17863">
    <property type="entry name" value="AAA_lid_2"/>
    <property type="match status" value="1"/>
</dbReference>
<dbReference type="Gene3D" id="3.40.50.300">
    <property type="entry name" value="P-loop containing nucleotide triphosphate hydrolases"/>
    <property type="match status" value="1"/>
</dbReference>
<feature type="domain" description="AAA+ ATPase" evidence="4">
    <location>
        <begin position="47"/>
        <end position="191"/>
    </location>
</feature>
<keyword evidence="6" id="KW-1185">Reference proteome</keyword>
<dbReference type="PANTHER" id="PTHR42759">
    <property type="entry name" value="MOXR FAMILY PROTEIN"/>
    <property type="match status" value="1"/>
</dbReference>
<organism evidence="5 6">
    <name type="scientific">Shewanella mangrovi</name>
    <dbReference type="NCBI Taxonomy" id="1515746"/>
    <lineage>
        <taxon>Bacteria</taxon>
        <taxon>Pseudomonadati</taxon>
        <taxon>Pseudomonadota</taxon>
        <taxon>Gammaproteobacteria</taxon>
        <taxon>Alteromonadales</taxon>
        <taxon>Shewanellaceae</taxon>
        <taxon>Shewanella</taxon>
    </lineage>
</organism>
<proteinExistence type="inferred from homology"/>
<dbReference type="PANTHER" id="PTHR42759:SF1">
    <property type="entry name" value="MAGNESIUM-CHELATASE SUBUNIT CHLD"/>
    <property type="match status" value="1"/>
</dbReference>
<protein>
    <submittedName>
        <fullName evidence="5">ATPase AAA</fullName>
    </submittedName>
</protein>
<evidence type="ECO:0000256" key="1">
    <source>
        <dbReference type="ARBA" id="ARBA00022741"/>
    </source>
</evidence>
<gene>
    <name evidence="5" type="ORF">HR45_00355</name>
</gene>
<sequence>MQTNTVVSAQAAAVEFKQVFEAIRAEVGRMIVGQQDVVEGVLTALMAGGHILLEGVPGLGKTMLVSALSKAVNVEFSRIQFTPDMMPADIVGTSVLTENASGGHELSFQQGPIVSNLVLADEINRATPKTQSALLEVMQEKQLTVGRTTLKMPEPFCVMATQNPVDQEGTYPLPEAQLDRFLFKLVVGYPTEADYHTIIDRTTSGEQIEINPVTDGATLCRLRDIVRQVPVPNAAKTYAIRLVMATQPQSDYASATVNRYVSLGASPRGIQSLMLAAKVQALLHGRFAVSCDDIRRVALPVLRHRIVTNFQAQAANIDTASIIAELLASVSLPNEA</sequence>
<keyword evidence="2" id="KW-0067">ATP-binding</keyword>
<evidence type="ECO:0000259" key="4">
    <source>
        <dbReference type="SMART" id="SM00382"/>
    </source>
</evidence>
<dbReference type="SUPFAM" id="SSF52540">
    <property type="entry name" value="P-loop containing nucleoside triphosphate hydrolases"/>
    <property type="match status" value="1"/>
</dbReference>
<dbReference type="AlphaFoldDB" id="A0A094LUL8"/>
<evidence type="ECO:0000256" key="2">
    <source>
        <dbReference type="ARBA" id="ARBA00022840"/>
    </source>
</evidence>
<comment type="caution">
    <text evidence="5">The sequence shown here is derived from an EMBL/GenBank/DDBJ whole genome shotgun (WGS) entry which is preliminary data.</text>
</comment>
<dbReference type="OrthoDB" id="9808397at2"/>
<reference evidence="5 6" key="1">
    <citation type="submission" date="2014-06" db="EMBL/GenBank/DDBJ databases">
        <title>Shewanella sp. YQH10.</title>
        <authorList>
            <person name="Liu Y."/>
            <person name="Zeng R."/>
        </authorList>
    </citation>
    <scope>NUCLEOTIDE SEQUENCE [LARGE SCALE GENOMIC DNA]</scope>
    <source>
        <strain evidence="5 6">YQH10</strain>
    </source>
</reference>
<keyword evidence="1" id="KW-0547">Nucleotide-binding</keyword>
<dbReference type="Gene3D" id="1.10.8.80">
    <property type="entry name" value="Magnesium chelatase subunit I, C-Terminal domain"/>
    <property type="match status" value="1"/>
</dbReference>
<dbReference type="InterPro" id="IPR003593">
    <property type="entry name" value="AAA+_ATPase"/>
</dbReference>
<dbReference type="RefSeq" id="WP_037438585.1">
    <property type="nucleotide sequence ID" value="NZ_JPEO01000001.1"/>
</dbReference>
<dbReference type="InterPro" id="IPR011703">
    <property type="entry name" value="ATPase_AAA-3"/>
</dbReference>
<dbReference type="GO" id="GO:0016887">
    <property type="term" value="F:ATP hydrolysis activity"/>
    <property type="evidence" value="ECO:0007669"/>
    <property type="project" value="InterPro"/>
</dbReference>
<dbReference type="CDD" id="cd00009">
    <property type="entry name" value="AAA"/>
    <property type="match status" value="1"/>
</dbReference>
<accession>A0A094LUL8</accession>
<evidence type="ECO:0000256" key="3">
    <source>
        <dbReference type="ARBA" id="ARBA00061607"/>
    </source>
</evidence>
<dbReference type="Pfam" id="PF07726">
    <property type="entry name" value="AAA_3"/>
    <property type="match status" value="1"/>
</dbReference>
<name>A0A094LUL8_9GAMM</name>
<dbReference type="InterPro" id="IPR027417">
    <property type="entry name" value="P-loop_NTPase"/>
</dbReference>
<dbReference type="eggNOG" id="COG0714">
    <property type="taxonomic scope" value="Bacteria"/>
</dbReference>
<evidence type="ECO:0000313" key="6">
    <source>
        <dbReference type="Proteomes" id="UP000029264"/>
    </source>
</evidence>
<dbReference type="EMBL" id="JPEO01000001">
    <property type="protein sequence ID" value="KFZ38893.1"/>
    <property type="molecule type" value="Genomic_DNA"/>
</dbReference>
<comment type="similarity">
    <text evidence="3">Belongs to the MoxR family.</text>
</comment>
<dbReference type="GO" id="GO:0005524">
    <property type="term" value="F:ATP binding"/>
    <property type="evidence" value="ECO:0007669"/>
    <property type="project" value="UniProtKB-KW"/>
</dbReference>
<dbReference type="FunFam" id="3.40.50.300:FF:000640">
    <property type="entry name" value="MoxR family ATPase"/>
    <property type="match status" value="1"/>
</dbReference>
<dbReference type="InterPro" id="IPR050764">
    <property type="entry name" value="CbbQ/NirQ/NorQ/GpvN"/>
</dbReference>
<dbReference type="PIRSF" id="PIRSF002849">
    <property type="entry name" value="AAA_ATPase_chaperone_MoxR_prd"/>
    <property type="match status" value="1"/>
</dbReference>
<evidence type="ECO:0000313" key="5">
    <source>
        <dbReference type="EMBL" id="KFZ38893.1"/>
    </source>
</evidence>
<dbReference type="SMART" id="SM00382">
    <property type="entry name" value="AAA"/>
    <property type="match status" value="1"/>
</dbReference>
<dbReference type="InterPro" id="IPR041628">
    <property type="entry name" value="ChlI/MoxR_AAA_lid"/>
</dbReference>